<evidence type="ECO:0000256" key="1">
    <source>
        <dbReference type="SAM" id="Phobius"/>
    </source>
</evidence>
<keyword evidence="1" id="KW-1133">Transmembrane helix</keyword>
<dbReference type="Pfam" id="PF00149">
    <property type="entry name" value="Metallophos"/>
    <property type="match status" value="1"/>
</dbReference>
<accession>A0A3M9N5Z0</accession>
<proteinExistence type="predicted"/>
<reference evidence="3 4" key="1">
    <citation type="submission" date="2018-11" db="EMBL/GenBank/DDBJ databases">
        <title>Rufibacter latericius sp. nov., isolated from water in Baiyang Lake.</title>
        <authorList>
            <person name="Yang Y."/>
        </authorList>
    </citation>
    <scope>NUCLEOTIDE SEQUENCE [LARGE SCALE GENOMIC DNA]</scope>
    <source>
        <strain evidence="3 4">MCC P1</strain>
    </source>
</reference>
<dbReference type="PANTHER" id="PTHR46546:SF4">
    <property type="entry name" value="SHEWANELLA-LIKE PROTEIN PHOSPHATASE 1"/>
    <property type="match status" value="1"/>
</dbReference>
<feature type="transmembrane region" description="Helical" evidence="1">
    <location>
        <begin position="25"/>
        <end position="48"/>
    </location>
</feature>
<dbReference type="PANTHER" id="PTHR46546">
    <property type="entry name" value="SHEWANELLA-LIKE PROTEIN PHOSPHATASE 1"/>
    <property type="match status" value="1"/>
</dbReference>
<dbReference type="SUPFAM" id="SSF56300">
    <property type="entry name" value="Metallo-dependent phosphatases"/>
    <property type="match status" value="1"/>
</dbReference>
<dbReference type="InterPro" id="IPR004843">
    <property type="entry name" value="Calcineurin-like_PHP"/>
</dbReference>
<dbReference type="RefSeq" id="WP_123131913.1">
    <property type="nucleotide sequence ID" value="NZ_RJJE01000002.1"/>
</dbReference>
<dbReference type="AlphaFoldDB" id="A0A3M9N5Z0"/>
<dbReference type="Gene3D" id="3.60.21.10">
    <property type="match status" value="1"/>
</dbReference>
<dbReference type="InterPro" id="IPR029052">
    <property type="entry name" value="Metallo-depent_PP-like"/>
</dbReference>
<evidence type="ECO:0000313" key="3">
    <source>
        <dbReference type="EMBL" id="RNI32613.1"/>
    </source>
</evidence>
<keyword evidence="1" id="KW-0812">Transmembrane</keyword>
<evidence type="ECO:0000259" key="2">
    <source>
        <dbReference type="Pfam" id="PF00149"/>
    </source>
</evidence>
<comment type="caution">
    <text evidence="3">The sequence shown here is derived from an EMBL/GenBank/DDBJ whole genome shotgun (WGS) entry which is preliminary data.</text>
</comment>
<sequence>MLVQNPKKAALKQPKRFAQLLKKTVKWGALAVVAYGVLTTLFLGQSFMDEKSGVYRFHWSGVDALFNGEEFGFARNKVVPTQLDGVDGPYIFGEQQFYVSPQNELKKAAFNPNQPVTVRAANPDRDSFQVFIKKPYLPGPDTYPLPDRLLAISDIEGNFDAFYSFLISNGVMDQHYNWTFGRGHLVLNGDMVDRGSNETQVLWLIYHLEAEAAQHGGKVHYILGNHEIMKLYGDHSYADYKYHEVAKQISGASRWDSAAQFLYSPASELGQWLRAKNIAERIGPYLFVHAGLTPKHIQARLQLADLNQIARNHYGTPYQKGTGSPKEKLVLGSYDSPYWDRSLSLGLLYKTVFLFNDPLNANLHKTTQQELEQTLAFYGASKIVIGHSVVEDVTLDYEDKVIKIDVKHGTGKKTGRTKGLLVRQRQEFKTDDLGEPVLL</sequence>
<feature type="domain" description="Calcineurin-like phosphoesterase" evidence="2">
    <location>
        <begin position="148"/>
        <end position="390"/>
    </location>
</feature>
<name>A0A3M9N5Z0_9BACT</name>
<keyword evidence="1" id="KW-0472">Membrane</keyword>
<dbReference type="GO" id="GO:0016787">
    <property type="term" value="F:hydrolase activity"/>
    <property type="evidence" value="ECO:0007669"/>
    <property type="project" value="InterPro"/>
</dbReference>
<dbReference type="EMBL" id="RJJE01000002">
    <property type="protein sequence ID" value="RNI32613.1"/>
    <property type="molecule type" value="Genomic_DNA"/>
</dbReference>
<dbReference type="OrthoDB" id="7550081at2"/>
<gene>
    <name evidence="3" type="ORF">EFA69_04655</name>
</gene>
<keyword evidence="4" id="KW-1185">Reference proteome</keyword>
<dbReference type="Proteomes" id="UP000271010">
    <property type="component" value="Unassembled WGS sequence"/>
</dbReference>
<organism evidence="3 4">
    <name type="scientific">Rufibacter immobilis</name>
    <dbReference type="NCBI Taxonomy" id="1348778"/>
    <lineage>
        <taxon>Bacteria</taxon>
        <taxon>Pseudomonadati</taxon>
        <taxon>Bacteroidota</taxon>
        <taxon>Cytophagia</taxon>
        <taxon>Cytophagales</taxon>
        <taxon>Hymenobacteraceae</taxon>
        <taxon>Rufibacter</taxon>
    </lineage>
</organism>
<protein>
    <submittedName>
        <fullName evidence="3">Metallophosphoesterase</fullName>
    </submittedName>
</protein>
<evidence type="ECO:0000313" key="4">
    <source>
        <dbReference type="Proteomes" id="UP000271010"/>
    </source>
</evidence>